<gene>
    <name evidence="3" type="ORF">E6C70_06560</name>
</gene>
<dbReference type="GO" id="GO:0005524">
    <property type="term" value="F:ATP binding"/>
    <property type="evidence" value="ECO:0007669"/>
    <property type="project" value="UniProtKB-KW"/>
</dbReference>
<dbReference type="Gene3D" id="3.40.50.300">
    <property type="entry name" value="P-loop containing nucleotide triphosphate hydrolases"/>
    <property type="match status" value="1"/>
</dbReference>
<dbReference type="AlphaFoldDB" id="A0A4S4FZ06"/>
<evidence type="ECO:0000256" key="2">
    <source>
        <dbReference type="ARBA" id="ARBA00022840"/>
    </source>
</evidence>
<dbReference type="RefSeq" id="WP_136423360.1">
    <property type="nucleotide sequence ID" value="NZ_OZ241748.1"/>
</dbReference>
<dbReference type="InterPro" id="IPR050625">
    <property type="entry name" value="ParA/MinD_ATPase"/>
</dbReference>
<keyword evidence="1" id="KW-0547">Nucleotide-binding</keyword>
<dbReference type="GO" id="GO:0016887">
    <property type="term" value="F:ATP hydrolysis activity"/>
    <property type="evidence" value="ECO:0007669"/>
    <property type="project" value="TreeGrafter"/>
</dbReference>
<evidence type="ECO:0000256" key="1">
    <source>
        <dbReference type="ARBA" id="ARBA00022741"/>
    </source>
</evidence>
<keyword evidence="2" id="KW-0067">ATP-binding</keyword>
<dbReference type="PANTHER" id="PTHR43384:SF6">
    <property type="entry name" value="SEPTUM SITE-DETERMINING PROTEIN MIND HOMOLOG, CHLOROPLASTIC"/>
    <property type="match status" value="1"/>
</dbReference>
<dbReference type="PANTHER" id="PTHR43384">
    <property type="entry name" value="SEPTUM SITE-DETERMINING PROTEIN MIND HOMOLOG, CHLOROPLASTIC-RELATED"/>
    <property type="match status" value="1"/>
</dbReference>
<dbReference type="SUPFAM" id="SSF52540">
    <property type="entry name" value="P-loop containing nucleoside triphosphate hydrolases"/>
    <property type="match status" value="1"/>
</dbReference>
<dbReference type="GO" id="GO:0051782">
    <property type="term" value="P:negative regulation of cell division"/>
    <property type="evidence" value="ECO:0007669"/>
    <property type="project" value="TreeGrafter"/>
</dbReference>
<protein>
    <submittedName>
        <fullName evidence="3">Regulator</fullName>
    </submittedName>
</protein>
<reference evidence="3 4" key="1">
    <citation type="submission" date="2019-04" db="EMBL/GenBank/DDBJ databases">
        <authorList>
            <person name="Jiang L."/>
        </authorList>
    </citation>
    <scope>NUCLEOTIDE SEQUENCE [LARGE SCALE GENOMIC DNA]</scope>
    <source>
        <strain evidence="3 4">YIM 131861</strain>
    </source>
</reference>
<dbReference type="Proteomes" id="UP000307380">
    <property type="component" value="Unassembled WGS sequence"/>
</dbReference>
<organism evidence="3 4">
    <name type="scientific">Orlajensenia flava</name>
    <dbReference type="NCBI Taxonomy" id="2565934"/>
    <lineage>
        <taxon>Bacteria</taxon>
        <taxon>Bacillati</taxon>
        <taxon>Actinomycetota</taxon>
        <taxon>Actinomycetes</taxon>
        <taxon>Micrococcales</taxon>
        <taxon>Microbacteriaceae</taxon>
        <taxon>Orlajensenia</taxon>
    </lineage>
</organism>
<name>A0A4S4FZ06_9MICO</name>
<keyword evidence="4" id="KW-1185">Reference proteome</keyword>
<proteinExistence type="predicted"/>
<comment type="caution">
    <text evidence="3">The sequence shown here is derived from an EMBL/GenBank/DDBJ whole genome shotgun (WGS) entry which is preliminary data.</text>
</comment>
<sequence length="402" mass="42104">MARLVLILDRRTEDALLSDIIEHGHTVVARLESAREFTDQVGRIQADAVITTASHSGLGRELLAACDAGGIRVIALAGSPSERRHAAEVGLVDVVDSGARWDELEGLLIVRAAAPMAIDTRADADGDAPRVIAVWGPTGAPGRTSVAIGIAAELAASGVDVILADADSYGGTIAPALGLVDESPGFAAACRLAAADALTADELARIAQPYRSRGGGFRVLTGISRASRWPELGASRVSAVVSACRRDCEVLVIDTGFCLETDEEISSDLFAPHRNGATIAALRASDHVVAVGASDPVGLPRFLRAYGDLVELLEAPRMSVVINRVRGGAVGIGASGQLRATLRRFGGIDDACLIPDDQRAHDAAMLSARTLRDEAPRSKARQAMARFVEDELRYAGARVDAQ</sequence>
<accession>A0A4S4FZ06</accession>
<evidence type="ECO:0000313" key="3">
    <source>
        <dbReference type="EMBL" id="THG35688.1"/>
    </source>
</evidence>
<dbReference type="EMBL" id="SSSN01000003">
    <property type="protein sequence ID" value="THG35688.1"/>
    <property type="molecule type" value="Genomic_DNA"/>
</dbReference>
<dbReference type="InterPro" id="IPR027417">
    <property type="entry name" value="P-loop_NTPase"/>
</dbReference>
<dbReference type="GO" id="GO:0009898">
    <property type="term" value="C:cytoplasmic side of plasma membrane"/>
    <property type="evidence" value="ECO:0007669"/>
    <property type="project" value="TreeGrafter"/>
</dbReference>
<dbReference type="OrthoDB" id="3217709at2"/>
<evidence type="ECO:0000313" key="4">
    <source>
        <dbReference type="Proteomes" id="UP000307380"/>
    </source>
</evidence>
<dbReference type="GO" id="GO:0005829">
    <property type="term" value="C:cytosol"/>
    <property type="evidence" value="ECO:0007669"/>
    <property type="project" value="TreeGrafter"/>
</dbReference>